<dbReference type="GeneTree" id="ENSGT00990000204244"/>
<accession>A0A8D0B3H2</accession>
<proteinExistence type="predicted"/>
<dbReference type="Proteomes" id="UP000694421">
    <property type="component" value="Unplaced"/>
</dbReference>
<feature type="domain" description="DUF4939" evidence="1">
    <location>
        <begin position="23"/>
        <end position="98"/>
    </location>
</feature>
<protein>
    <recommendedName>
        <fullName evidence="1">DUF4939 domain-containing protein</fullName>
    </recommendedName>
</protein>
<evidence type="ECO:0000259" key="1">
    <source>
        <dbReference type="Pfam" id="PF16297"/>
    </source>
</evidence>
<keyword evidence="3" id="KW-1185">Reference proteome</keyword>
<evidence type="ECO:0000313" key="3">
    <source>
        <dbReference type="Proteomes" id="UP000694421"/>
    </source>
</evidence>
<dbReference type="Pfam" id="PF16297">
    <property type="entry name" value="DUF4939"/>
    <property type="match status" value="1"/>
</dbReference>
<organism evidence="2 3">
    <name type="scientific">Salvator merianae</name>
    <name type="common">Argentine black and white tegu</name>
    <name type="synonym">Tupinambis merianae</name>
    <dbReference type="NCBI Taxonomy" id="96440"/>
    <lineage>
        <taxon>Eukaryota</taxon>
        <taxon>Metazoa</taxon>
        <taxon>Chordata</taxon>
        <taxon>Craniata</taxon>
        <taxon>Vertebrata</taxon>
        <taxon>Euteleostomi</taxon>
        <taxon>Lepidosauria</taxon>
        <taxon>Squamata</taxon>
        <taxon>Bifurcata</taxon>
        <taxon>Unidentata</taxon>
        <taxon>Episquamata</taxon>
        <taxon>Laterata</taxon>
        <taxon>Teiioidea</taxon>
        <taxon>Teiidae</taxon>
        <taxon>Salvator</taxon>
    </lineage>
</organism>
<dbReference type="OMA" id="NDGCICC"/>
<reference evidence="2" key="2">
    <citation type="submission" date="2025-09" db="UniProtKB">
        <authorList>
            <consortium name="Ensembl"/>
        </authorList>
    </citation>
    <scope>IDENTIFICATION</scope>
</reference>
<evidence type="ECO:0000313" key="2">
    <source>
        <dbReference type="Ensembl" id="ENSSMRP00000002509.1"/>
    </source>
</evidence>
<reference evidence="2" key="1">
    <citation type="submission" date="2025-08" db="UniProtKB">
        <authorList>
            <consortium name="Ensembl"/>
        </authorList>
    </citation>
    <scope>IDENTIFICATION</scope>
</reference>
<sequence>VKGRMSLLQSLKQPLPLPPAWGKCRMPVPEKSDGSRDQLPVFLAQTHPFIEQQPQDFPTDSSKVAFLIGLLSGQAAKWATPLVLQTSPLLNDLKGFLKSSTWWQE</sequence>
<dbReference type="InterPro" id="IPR032549">
    <property type="entry name" value="DUF4939"/>
</dbReference>
<name>A0A8D0B3H2_SALMN</name>
<dbReference type="Ensembl" id="ENSSMRT00000003019.1">
    <property type="protein sequence ID" value="ENSSMRP00000002509.1"/>
    <property type="gene ID" value="ENSSMRG00000002180.1"/>
</dbReference>
<dbReference type="AlphaFoldDB" id="A0A8D0B3H2"/>